<dbReference type="SUPFAM" id="SSF53474">
    <property type="entry name" value="alpha/beta-Hydrolases"/>
    <property type="match status" value="1"/>
</dbReference>
<dbReference type="PANTHER" id="PTHR11487">
    <property type="entry name" value="THIOESTERASE"/>
    <property type="match status" value="1"/>
</dbReference>
<accession>A0A150KWX2</accession>
<dbReference type="InterPro" id="IPR012223">
    <property type="entry name" value="TEII"/>
</dbReference>
<evidence type="ECO:0000313" key="3">
    <source>
        <dbReference type="EMBL" id="KYD04424.1"/>
    </source>
</evidence>
<keyword evidence="4" id="KW-1185">Reference proteome</keyword>
<evidence type="ECO:0000313" key="4">
    <source>
        <dbReference type="Proteomes" id="UP000075666"/>
    </source>
</evidence>
<gene>
    <name evidence="3" type="ORF">B4102_3270</name>
</gene>
<proteinExistence type="inferred from homology"/>
<dbReference type="Proteomes" id="UP000075666">
    <property type="component" value="Unassembled WGS sequence"/>
</dbReference>
<comment type="similarity">
    <text evidence="1">Belongs to the thioesterase family.</text>
</comment>
<dbReference type="InterPro" id="IPR001031">
    <property type="entry name" value="Thioesterase"/>
</dbReference>
<evidence type="ECO:0000259" key="2">
    <source>
        <dbReference type="Pfam" id="PF00975"/>
    </source>
</evidence>
<dbReference type="STRING" id="46224.B4102_3270"/>
<name>A0A150KWX2_9BACI</name>
<sequence length="241" mass="28040">MKLFCIPHAGASAVSYYPWKKYLDETIDFIPLELPGHMTRAREPFCKSINEAVYELAKPIKNNIKNNETYAIFGHSMGGLLLYFLYFNLIESGMESPVHLFFSSRWPPYYDNKKAHLNLDNLDESRSKIIKMGGFKKEILNNKQLVDYYMKVLFADYKLIQSVNDCNIKKINTNMTILWSDNEPDIVDEDIYTWKLSAANDIDFTKIKGTHFFPTEDPINTTNIINYTLKKYCLPEKSINV</sequence>
<dbReference type="PANTHER" id="PTHR11487:SF0">
    <property type="entry name" value="S-ACYL FATTY ACID SYNTHASE THIOESTERASE, MEDIUM CHAIN"/>
    <property type="match status" value="1"/>
</dbReference>
<reference evidence="3 4" key="1">
    <citation type="submission" date="2016-01" db="EMBL/GenBank/DDBJ databases">
        <title>Genome Sequences of Twelve Sporeforming Bacillus Species Isolated from Foods.</title>
        <authorList>
            <person name="Berendsen E.M."/>
            <person name="Wells-Bennik M.H."/>
            <person name="Krawcyk A.O."/>
            <person name="De Jong A."/>
            <person name="Holsappel S."/>
            <person name="Eijlander R.T."/>
            <person name="Kuipers O.P."/>
        </authorList>
    </citation>
    <scope>NUCLEOTIDE SEQUENCE [LARGE SCALE GENOMIC DNA]</scope>
    <source>
        <strain evidence="3 4">B4102</strain>
    </source>
</reference>
<dbReference type="OrthoDB" id="2213423at2"/>
<dbReference type="Gene3D" id="3.40.50.1820">
    <property type="entry name" value="alpha/beta hydrolase"/>
    <property type="match status" value="1"/>
</dbReference>
<dbReference type="GO" id="GO:0008610">
    <property type="term" value="P:lipid biosynthetic process"/>
    <property type="evidence" value="ECO:0007669"/>
    <property type="project" value="TreeGrafter"/>
</dbReference>
<protein>
    <recommendedName>
        <fullName evidence="2">Thioesterase domain-containing protein</fullName>
    </recommendedName>
</protein>
<dbReference type="Pfam" id="PF00975">
    <property type="entry name" value="Thioesterase"/>
    <property type="match status" value="1"/>
</dbReference>
<dbReference type="EMBL" id="LQYN01000059">
    <property type="protein sequence ID" value="KYD04424.1"/>
    <property type="molecule type" value="Genomic_DNA"/>
</dbReference>
<comment type="caution">
    <text evidence="3">The sequence shown here is derived from an EMBL/GenBank/DDBJ whole genome shotgun (WGS) entry which is preliminary data.</text>
</comment>
<dbReference type="InterPro" id="IPR029058">
    <property type="entry name" value="AB_hydrolase_fold"/>
</dbReference>
<dbReference type="AlphaFoldDB" id="A0A150KWX2"/>
<feature type="domain" description="Thioesterase" evidence="2">
    <location>
        <begin position="2"/>
        <end position="225"/>
    </location>
</feature>
<dbReference type="RefSeq" id="WP_066232015.1">
    <property type="nucleotide sequence ID" value="NZ_LQYN01000059.1"/>
</dbReference>
<evidence type="ECO:0000256" key="1">
    <source>
        <dbReference type="ARBA" id="ARBA00007169"/>
    </source>
</evidence>
<organism evidence="3 4">
    <name type="scientific">Heyndrickxia sporothermodurans</name>
    <dbReference type="NCBI Taxonomy" id="46224"/>
    <lineage>
        <taxon>Bacteria</taxon>
        <taxon>Bacillati</taxon>
        <taxon>Bacillota</taxon>
        <taxon>Bacilli</taxon>
        <taxon>Bacillales</taxon>
        <taxon>Bacillaceae</taxon>
        <taxon>Heyndrickxia</taxon>
    </lineage>
</organism>
<dbReference type="PATRIC" id="fig|46224.3.peg.3313"/>